<feature type="coiled-coil region" evidence="1">
    <location>
        <begin position="378"/>
        <end position="412"/>
    </location>
</feature>
<dbReference type="RefSeq" id="WP_154172140.1">
    <property type="nucleotide sequence ID" value="NZ_WJXZ01000001.1"/>
</dbReference>
<dbReference type="SUPFAM" id="SSF52540">
    <property type="entry name" value="P-loop containing nucleoside triphosphate hydrolases"/>
    <property type="match status" value="1"/>
</dbReference>
<gene>
    <name evidence="2" type="ORF">GJJ30_00745</name>
</gene>
<sequence>MRTIVKKERVNPNNPTIGYVTPVFVEDNNRWIPIIDLKKQFPNNECIFVHRGYDTINTKFGSNELFVLSCETNTNHRPDNEGSSQWSTTGDKAQAPINNEFCRILNSSRSFDANREYWIWQNDSPLNDIFLKTNEYLYGPFNFSSKKDEDEDGVNLLLKAEADHGYCIFKVKVSDAEKKLHIYQEGNYQYLISVDALLNDEQVFKEGIYYGSATDLLDWAKKIIDESIISDVNKLKKAVDAITSQPSLEEVKLKKLKSLLSNSHEWFAKRLPTFISQYLEENPIGIKKVQDYLKINEQLQPDSKNELKQLREALEQAEQQKNENLKDTRIEALPELERKFIDQLLDDVNLRQQYMQIQLLDKHVHNLEVDREVKKRLIDETDKDLKEKQHLKDGLEKSLKKLKENFSNTEEVRSKFFDIKPYVDWINGIIPVTSDEDQKAKVNKLLDSLKLKQDVLPLKEYLNEVTQNLHKLDRQVEYNELANYLISINQNFLTVFAGLPGVGKTSLITKLAIATGLQNRFLPVSTARGWTSQRDLIGYYNAISNQFQPARTGLFDVLQICDIGVRNGIDIPYWILLDEANLSPMEHYWSDFMRFSDPESERILRIPKGNDQDELYIGQGLRFIATVNYDHTTEAFSPRLLDRISVIRLTASQDLIKIAKPIVLPLPEDYFSTIQLEQILNPTNTNFEMAGGTLNLFNEIRLLLENEEEDTPIIINPRKQRDISKFCTIAQHIFEDNGNQFNALDYAFNQQVLPLVAGRGEKFGKRLTDLYDLINTYLPMSSISLRRIIKNGENNYYNYRFFV</sequence>
<keyword evidence="1" id="KW-0175">Coiled coil</keyword>
<reference evidence="2 3" key="1">
    <citation type="journal article" date="2018" name="Antonie Van Leeuwenhoek">
        <title>Larkinella terrae sp. nov., isolated from soil on Jeju Island, South Korea.</title>
        <authorList>
            <person name="Ten L.N."/>
            <person name="Jeon J."/>
            <person name="Park S.J."/>
            <person name="Park S."/>
            <person name="Lee S.Y."/>
            <person name="Kim M.K."/>
            <person name="Jung H.Y."/>
        </authorList>
    </citation>
    <scope>NUCLEOTIDE SEQUENCE [LARGE SCALE GENOMIC DNA]</scope>
    <source>
        <strain evidence="2 3">KCTC 52001</strain>
    </source>
</reference>
<dbReference type="Gene3D" id="3.40.50.300">
    <property type="entry name" value="P-loop containing nucleotide triphosphate hydrolases"/>
    <property type="match status" value="1"/>
</dbReference>
<evidence type="ECO:0000313" key="2">
    <source>
        <dbReference type="EMBL" id="MRS59802.1"/>
    </source>
</evidence>
<evidence type="ECO:0000313" key="3">
    <source>
        <dbReference type="Proteomes" id="UP000441754"/>
    </source>
</evidence>
<name>A0A7K0EDJ6_9BACT</name>
<dbReference type="InterPro" id="IPR027417">
    <property type="entry name" value="P-loop_NTPase"/>
</dbReference>
<comment type="caution">
    <text evidence="2">The sequence shown here is derived from an EMBL/GenBank/DDBJ whole genome shotgun (WGS) entry which is preliminary data.</text>
</comment>
<accession>A0A7K0EDJ6</accession>
<proteinExistence type="predicted"/>
<dbReference type="OrthoDB" id="9781481at2"/>
<dbReference type="AlphaFoldDB" id="A0A7K0EDJ6"/>
<protein>
    <recommendedName>
        <fullName evidence="4">AAA domain-containing protein</fullName>
    </recommendedName>
</protein>
<evidence type="ECO:0008006" key="4">
    <source>
        <dbReference type="Google" id="ProtNLM"/>
    </source>
</evidence>
<organism evidence="2 3">
    <name type="scientific">Larkinella terrae</name>
    <dbReference type="NCBI Taxonomy" id="2025311"/>
    <lineage>
        <taxon>Bacteria</taxon>
        <taxon>Pseudomonadati</taxon>
        <taxon>Bacteroidota</taxon>
        <taxon>Cytophagia</taxon>
        <taxon>Cytophagales</taxon>
        <taxon>Spirosomataceae</taxon>
        <taxon>Larkinella</taxon>
    </lineage>
</organism>
<evidence type="ECO:0000256" key="1">
    <source>
        <dbReference type="SAM" id="Coils"/>
    </source>
</evidence>
<dbReference type="Proteomes" id="UP000441754">
    <property type="component" value="Unassembled WGS sequence"/>
</dbReference>
<feature type="coiled-coil region" evidence="1">
    <location>
        <begin position="300"/>
        <end position="331"/>
    </location>
</feature>
<keyword evidence="3" id="KW-1185">Reference proteome</keyword>
<dbReference type="EMBL" id="WJXZ01000001">
    <property type="protein sequence ID" value="MRS59802.1"/>
    <property type="molecule type" value="Genomic_DNA"/>
</dbReference>